<proteinExistence type="predicted"/>
<evidence type="ECO:0000256" key="1">
    <source>
        <dbReference type="SAM" id="MobiDB-lite"/>
    </source>
</evidence>
<comment type="caution">
    <text evidence="2">The sequence shown here is derived from an EMBL/GenBank/DDBJ whole genome shotgun (WGS) entry which is preliminary data.</text>
</comment>
<dbReference type="EMBL" id="JBHSWW010000405">
    <property type="protein sequence ID" value="MFC6754867.1"/>
    <property type="molecule type" value="Genomic_DNA"/>
</dbReference>
<feature type="region of interest" description="Disordered" evidence="1">
    <location>
        <begin position="1"/>
        <end position="24"/>
    </location>
</feature>
<sequence length="24" mass="2322">MKTSGGSDAAKRRAGESAADAVAD</sequence>
<dbReference type="AlphaFoldDB" id="A0ABD5SCT5"/>
<protein>
    <submittedName>
        <fullName evidence="2">Ribose 5-phosphate isomerase A</fullName>
    </submittedName>
</protein>
<feature type="non-terminal residue" evidence="2">
    <location>
        <position position="24"/>
    </location>
</feature>
<organism evidence="2 3">
    <name type="scientific">Halorubrum tibetense</name>
    <dbReference type="NCBI Taxonomy" id="175631"/>
    <lineage>
        <taxon>Archaea</taxon>
        <taxon>Methanobacteriati</taxon>
        <taxon>Methanobacteriota</taxon>
        <taxon>Stenosarchaea group</taxon>
        <taxon>Halobacteria</taxon>
        <taxon>Halobacteriales</taxon>
        <taxon>Haloferacaceae</taxon>
        <taxon>Halorubrum</taxon>
    </lineage>
</organism>
<keyword evidence="2" id="KW-0413">Isomerase</keyword>
<name>A0ABD5SCT5_9EURY</name>
<dbReference type="GO" id="GO:0016853">
    <property type="term" value="F:isomerase activity"/>
    <property type="evidence" value="ECO:0007669"/>
    <property type="project" value="UniProtKB-KW"/>
</dbReference>
<accession>A0ABD5SCT5</accession>
<keyword evidence="3" id="KW-1185">Reference proteome</keyword>
<dbReference type="Proteomes" id="UP001596442">
    <property type="component" value="Unassembled WGS sequence"/>
</dbReference>
<gene>
    <name evidence="2" type="ORF">ACFQEU_15595</name>
</gene>
<evidence type="ECO:0000313" key="3">
    <source>
        <dbReference type="Proteomes" id="UP001596442"/>
    </source>
</evidence>
<reference evidence="2 3" key="1">
    <citation type="journal article" date="2019" name="Int. J. Syst. Evol. Microbiol.">
        <title>The Global Catalogue of Microorganisms (GCM) 10K type strain sequencing project: providing services to taxonomists for standard genome sequencing and annotation.</title>
        <authorList>
            <consortium name="The Broad Institute Genomics Platform"/>
            <consortium name="The Broad Institute Genome Sequencing Center for Infectious Disease"/>
            <person name="Wu L."/>
            <person name="Ma J."/>
        </authorList>
    </citation>
    <scope>NUCLEOTIDE SEQUENCE [LARGE SCALE GENOMIC DNA]</scope>
    <source>
        <strain evidence="2 3">CGMCC 1.3239</strain>
    </source>
</reference>
<evidence type="ECO:0000313" key="2">
    <source>
        <dbReference type="EMBL" id="MFC6754867.1"/>
    </source>
</evidence>